<keyword evidence="10" id="KW-0472">Membrane</keyword>
<dbReference type="PROSITE" id="PS00022">
    <property type="entry name" value="EGF_1"/>
    <property type="match status" value="4"/>
</dbReference>
<dbReference type="InterPro" id="IPR000742">
    <property type="entry name" value="EGF"/>
</dbReference>
<evidence type="ECO:0000256" key="13">
    <source>
        <dbReference type="PROSITE-ProRule" id="PRU00059"/>
    </source>
</evidence>
<dbReference type="Pfam" id="PF07645">
    <property type="entry name" value="EGF_CA"/>
    <property type="match status" value="3"/>
</dbReference>
<dbReference type="Gene3D" id="2.10.25.10">
    <property type="entry name" value="Laminin"/>
    <property type="match status" value="6"/>
</dbReference>
<evidence type="ECO:0000313" key="18">
    <source>
        <dbReference type="EnsemblMetazoa" id="SCAU002585-PA"/>
    </source>
</evidence>
<feature type="domain" description="CUB" evidence="16">
    <location>
        <begin position="974"/>
        <end position="1089"/>
    </location>
</feature>
<dbReference type="GO" id="GO:0015031">
    <property type="term" value="P:protein transport"/>
    <property type="evidence" value="ECO:0007669"/>
    <property type="project" value="UniProtKB-KW"/>
</dbReference>
<feature type="domain" description="EGF-like" evidence="17">
    <location>
        <begin position="427"/>
        <end position="463"/>
    </location>
</feature>
<evidence type="ECO:0000256" key="10">
    <source>
        <dbReference type="ARBA" id="ARBA00023136"/>
    </source>
</evidence>
<dbReference type="InterPro" id="IPR018097">
    <property type="entry name" value="EGF_Ca-bd_CS"/>
</dbReference>
<evidence type="ECO:0000259" key="16">
    <source>
        <dbReference type="PROSITE" id="PS01180"/>
    </source>
</evidence>
<feature type="domain" description="CUB" evidence="16">
    <location>
        <begin position="2977"/>
        <end position="3098"/>
    </location>
</feature>
<gene>
    <name evidence="18" type="primary">106094969</name>
</gene>
<reference evidence="18" key="1">
    <citation type="submission" date="2020-05" db="UniProtKB">
        <authorList>
            <consortium name="EnsemblMetazoa"/>
        </authorList>
    </citation>
    <scope>IDENTIFICATION</scope>
    <source>
        <strain evidence="18">USDA</strain>
    </source>
</reference>
<feature type="domain" description="CUB" evidence="16">
    <location>
        <begin position="511"/>
        <end position="624"/>
    </location>
</feature>
<feature type="domain" description="CUB" evidence="16">
    <location>
        <begin position="745"/>
        <end position="850"/>
    </location>
</feature>
<dbReference type="FunFam" id="2.10.25.10:FF:000230">
    <property type="entry name" value="Delta-like protein"/>
    <property type="match status" value="1"/>
</dbReference>
<feature type="domain" description="CUB" evidence="16">
    <location>
        <begin position="2009"/>
        <end position="2126"/>
    </location>
</feature>
<feature type="disulfide bond" evidence="13">
    <location>
        <begin position="3100"/>
        <end position="3127"/>
    </location>
</feature>
<dbReference type="CDD" id="cd22201">
    <property type="entry name" value="cubilin_NTD"/>
    <property type="match status" value="1"/>
</dbReference>
<feature type="domain" description="CUB" evidence="16">
    <location>
        <begin position="2735"/>
        <end position="2859"/>
    </location>
</feature>
<evidence type="ECO:0000313" key="19">
    <source>
        <dbReference type="Proteomes" id="UP000095300"/>
    </source>
</evidence>
<dbReference type="FunFam" id="2.10.25.10:FF:000260">
    <property type="entry name" value="Notch receptor 4"/>
    <property type="match status" value="1"/>
</dbReference>
<dbReference type="PROSITE" id="PS01180">
    <property type="entry name" value="CUB"/>
    <property type="match status" value="24"/>
</dbReference>
<feature type="disulfide bond" evidence="13">
    <location>
        <begin position="2127"/>
        <end position="2154"/>
    </location>
</feature>
<dbReference type="FunFam" id="2.10.25.10:FF:000434">
    <property type="entry name" value="Predicted protein"/>
    <property type="match status" value="1"/>
</dbReference>
<dbReference type="VEuPathDB" id="VectorBase:SCAU002585"/>
<dbReference type="PROSITE" id="PS01186">
    <property type="entry name" value="EGF_2"/>
    <property type="match status" value="3"/>
</dbReference>
<dbReference type="CDD" id="cd00054">
    <property type="entry name" value="EGF_CA"/>
    <property type="match status" value="6"/>
</dbReference>
<dbReference type="InterPro" id="IPR049883">
    <property type="entry name" value="NOTCH1_EGF-like"/>
</dbReference>
<keyword evidence="6 15" id="KW-0732">Signal</keyword>
<dbReference type="InterPro" id="IPR035914">
    <property type="entry name" value="Sperma_CUB_dom_sf"/>
</dbReference>
<feature type="domain" description="CUB" evidence="16">
    <location>
        <begin position="1431"/>
        <end position="1542"/>
    </location>
</feature>
<comment type="subcellular location">
    <subcellularLocation>
        <location evidence="1">Cell membrane</location>
        <topology evidence="1">Peripheral membrane protein</topology>
    </subcellularLocation>
</comment>
<dbReference type="GO" id="GO:0005509">
    <property type="term" value="F:calcium ion binding"/>
    <property type="evidence" value="ECO:0007669"/>
    <property type="project" value="InterPro"/>
</dbReference>
<dbReference type="Proteomes" id="UP000095300">
    <property type="component" value="Unassembled WGS sequence"/>
</dbReference>
<dbReference type="EnsemblMetazoa" id="SCAU002585-RA">
    <property type="protein sequence ID" value="SCAU002585-PA"/>
    <property type="gene ID" value="SCAU002585"/>
</dbReference>
<dbReference type="InterPro" id="IPR000152">
    <property type="entry name" value="EGF-type_Asp/Asn_hydroxyl_site"/>
</dbReference>
<dbReference type="FunFam" id="2.60.120.290:FF:000005">
    <property type="entry name" value="Procollagen C-endopeptidase enhancer 1"/>
    <property type="match status" value="3"/>
</dbReference>
<feature type="domain" description="EGF-like" evidence="17">
    <location>
        <begin position="153"/>
        <end position="189"/>
    </location>
</feature>
<evidence type="ECO:0000256" key="12">
    <source>
        <dbReference type="ARBA" id="ARBA00023180"/>
    </source>
</evidence>
<organism evidence="18 19">
    <name type="scientific">Stomoxys calcitrans</name>
    <name type="common">Stable fly</name>
    <name type="synonym">Conops calcitrans</name>
    <dbReference type="NCBI Taxonomy" id="35570"/>
    <lineage>
        <taxon>Eukaryota</taxon>
        <taxon>Metazoa</taxon>
        <taxon>Ecdysozoa</taxon>
        <taxon>Arthropoda</taxon>
        <taxon>Hexapoda</taxon>
        <taxon>Insecta</taxon>
        <taxon>Pterygota</taxon>
        <taxon>Neoptera</taxon>
        <taxon>Endopterygota</taxon>
        <taxon>Diptera</taxon>
        <taxon>Brachycera</taxon>
        <taxon>Muscomorpha</taxon>
        <taxon>Muscoidea</taxon>
        <taxon>Muscidae</taxon>
        <taxon>Stomoxys</taxon>
    </lineage>
</organism>
<dbReference type="Gene3D" id="2.60.120.290">
    <property type="entry name" value="Spermadhesin, CUB domain"/>
    <property type="match status" value="26"/>
</dbReference>
<evidence type="ECO:0000256" key="15">
    <source>
        <dbReference type="SAM" id="SignalP"/>
    </source>
</evidence>
<evidence type="ECO:0000256" key="6">
    <source>
        <dbReference type="ARBA" id="ARBA00022729"/>
    </source>
</evidence>
<feature type="domain" description="CUB" evidence="16">
    <location>
        <begin position="1784"/>
        <end position="1893"/>
    </location>
</feature>
<evidence type="ECO:0000256" key="5">
    <source>
        <dbReference type="ARBA" id="ARBA00022723"/>
    </source>
</evidence>
<evidence type="ECO:0000259" key="17">
    <source>
        <dbReference type="PROSITE" id="PS50026"/>
    </source>
</evidence>
<dbReference type="Pfam" id="PF00008">
    <property type="entry name" value="EGF"/>
    <property type="match status" value="3"/>
</dbReference>
<feature type="domain" description="CUB" evidence="16">
    <location>
        <begin position="2368"/>
        <end position="2493"/>
    </location>
</feature>
<keyword evidence="11 14" id="KW-1015">Disulfide bond</keyword>
<evidence type="ECO:0000256" key="8">
    <source>
        <dbReference type="ARBA" id="ARBA00022837"/>
    </source>
</evidence>
<dbReference type="PANTHER" id="PTHR24251:SF51">
    <property type="entry name" value="CUBILIN-LIKE"/>
    <property type="match status" value="1"/>
</dbReference>
<dbReference type="FunFam" id="2.10.25.10:FF:000379">
    <property type="entry name" value="Cubilin"/>
    <property type="match status" value="1"/>
</dbReference>
<feature type="disulfide bond" evidence="13">
    <location>
        <begin position="974"/>
        <end position="1001"/>
    </location>
</feature>
<dbReference type="PANTHER" id="PTHR24251">
    <property type="entry name" value="OVOCHYMASE-RELATED"/>
    <property type="match status" value="1"/>
</dbReference>
<feature type="domain" description="CUB" evidence="16">
    <location>
        <begin position="2862"/>
        <end position="2976"/>
    </location>
</feature>
<feature type="domain" description="CUB" evidence="16">
    <location>
        <begin position="3100"/>
        <end position="3216"/>
    </location>
</feature>
<dbReference type="FunFam" id="2.60.120.290:FF:000013">
    <property type="entry name" value="Membrane frizzled-related protein"/>
    <property type="match status" value="5"/>
</dbReference>
<dbReference type="InterPro" id="IPR001881">
    <property type="entry name" value="EGF-like_Ca-bd_dom"/>
</dbReference>
<keyword evidence="12" id="KW-0325">Glycoprotein</keyword>
<dbReference type="SUPFAM" id="SSF57196">
    <property type="entry name" value="EGF/Laminin"/>
    <property type="match status" value="6"/>
</dbReference>
<dbReference type="PROSITE" id="PS00010">
    <property type="entry name" value="ASX_HYDROXYL"/>
    <property type="match status" value="3"/>
</dbReference>
<feature type="disulfide bond" evidence="13">
    <location>
        <begin position="628"/>
        <end position="655"/>
    </location>
</feature>
<evidence type="ECO:0000256" key="3">
    <source>
        <dbReference type="ARBA" id="ARBA00022475"/>
    </source>
</evidence>
<feature type="disulfide bond" evidence="14">
    <location>
        <begin position="222"/>
        <end position="231"/>
    </location>
</feature>
<dbReference type="PROSITE" id="PS50026">
    <property type="entry name" value="EGF_3"/>
    <property type="match status" value="4"/>
</dbReference>
<dbReference type="InterPro" id="IPR000859">
    <property type="entry name" value="CUB_dom"/>
</dbReference>
<feature type="domain" description="CUB" evidence="16">
    <location>
        <begin position="2127"/>
        <end position="2238"/>
    </location>
</feature>
<dbReference type="SMART" id="SM00042">
    <property type="entry name" value="CUB"/>
    <property type="match status" value="25"/>
</dbReference>
<protein>
    <recommendedName>
        <fullName evidence="20">Cubilin</fullName>
    </recommendedName>
</protein>
<feature type="chain" id="PRO_5009325628" description="Cubilin" evidence="15">
    <location>
        <begin position="23"/>
        <end position="3718"/>
    </location>
</feature>
<feature type="domain" description="CUB" evidence="16">
    <location>
        <begin position="2497"/>
        <end position="2609"/>
    </location>
</feature>
<keyword evidence="19" id="KW-1185">Reference proteome</keyword>
<evidence type="ECO:0008006" key="20">
    <source>
        <dbReference type="Google" id="ProtNLM"/>
    </source>
</evidence>
<feature type="domain" description="CUB" evidence="16">
    <location>
        <begin position="851"/>
        <end position="967"/>
    </location>
</feature>
<evidence type="ECO:0000256" key="2">
    <source>
        <dbReference type="ARBA" id="ARBA00022448"/>
    </source>
</evidence>
<keyword evidence="8" id="KW-0106">Calcium</keyword>
<feature type="domain" description="CUB" evidence="16">
    <location>
        <begin position="2244"/>
        <end position="2366"/>
    </location>
</feature>
<evidence type="ECO:0000256" key="11">
    <source>
        <dbReference type="ARBA" id="ARBA00023157"/>
    </source>
</evidence>
<evidence type="ECO:0000256" key="1">
    <source>
        <dbReference type="ARBA" id="ARBA00004202"/>
    </source>
</evidence>
<proteinExistence type="predicted"/>
<name>A0A1I8NWD8_STOCA</name>
<dbReference type="GO" id="GO:0042063">
    <property type="term" value="P:gliogenesis"/>
    <property type="evidence" value="ECO:0007669"/>
    <property type="project" value="UniProtKB-ARBA"/>
</dbReference>
<evidence type="ECO:0000256" key="9">
    <source>
        <dbReference type="ARBA" id="ARBA00022927"/>
    </source>
</evidence>
<keyword evidence="3" id="KW-1003">Cell membrane</keyword>
<dbReference type="SMART" id="SM00181">
    <property type="entry name" value="EGF"/>
    <property type="match status" value="8"/>
</dbReference>
<feature type="domain" description="CUB" evidence="16">
    <location>
        <begin position="3592"/>
        <end position="3710"/>
    </location>
</feature>
<dbReference type="GO" id="GO:0005886">
    <property type="term" value="C:plasma membrane"/>
    <property type="evidence" value="ECO:0007669"/>
    <property type="project" value="UniProtKB-SubCell"/>
</dbReference>
<keyword evidence="2" id="KW-0813">Transport</keyword>
<evidence type="ECO:0000256" key="4">
    <source>
        <dbReference type="ARBA" id="ARBA00022536"/>
    </source>
</evidence>
<feature type="domain" description="CUB" evidence="16">
    <location>
        <begin position="3219"/>
        <end position="3333"/>
    </location>
</feature>
<feature type="domain" description="CUB" evidence="16">
    <location>
        <begin position="1095"/>
        <end position="1209"/>
    </location>
</feature>
<dbReference type="SUPFAM" id="SSF49854">
    <property type="entry name" value="Spermadhesin, CUB domain"/>
    <property type="match status" value="26"/>
</dbReference>
<feature type="disulfide bond" evidence="14">
    <location>
        <begin position="495"/>
        <end position="504"/>
    </location>
</feature>
<feature type="domain" description="CUB" evidence="16">
    <location>
        <begin position="3337"/>
        <end position="3481"/>
    </location>
</feature>
<dbReference type="GO" id="GO:0048666">
    <property type="term" value="P:neuron development"/>
    <property type="evidence" value="ECO:0007669"/>
    <property type="project" value="UniProtKB-ARBA"/>
</dbReference>
<dbReference type="CDD" id="cd00041">
    <property type="entry name" value="CUB"/>
    <property type="match status" value="21"/>
</dbReference>
<feature type="domain" description="EGF-like" evidence="17">
    <location>
        <begin position="465"/>
        <end position="505"/>
    </location>
</feature>
<dbReference type="STRING" id="35570.A0A1I8NWD8"/>
<sequence>MRSHFQVVTLVIWCCFLSPLNALVNSPKIISKDGHLIFESGLDRNISFVLKGKSRLNINDEYDILDLLLKSKKGRISDGGGAAEWTEEEEEALRQLIEDVNSIKTSVFGPHGMESQFNMLQNRTRNANQMLRRYKTRLLNVEGRVQDLYDRLEKNYCSSNPCQNGGECLNVFGTYMCKCPKNFEGTNCERDVNECALYAGTDLGCQNGALCINQFGSYSCNCQPGWFGIHCTQRKGDCMQSSAWEICGHGICVSSNDTFGYKCICDQGWKKSELSPACTVDVDECAASHTPCVTKCVNLPGSFTCAPCPAGLTGNGVSCKDIDECAMQNGGCSMSPKVKCINTYGSYHCGDCPLGWTGDGHTCERSSTANSETSGSNNAIGSVTTCATSNICHPLAKCYEISNTVVCSCPAGMVGSGIGAKGCVIGTERNCLNQPCLNGGTCIDSGNSFKCICPVGFIGETCLPVPSPCSPNPCRNNGRCRPITTATNRSFTCHCVSGFSGEKCEKETSDCGGILNDLTGTLTYPTGNLYDHNSQCAWIIRTNETLVLNVTFTRFQLEDSTECRFDWLQINDGRSAASQIIGRFCGTHRPLGGNIISSTNNLYLWFRSDNSTSREGFSLEWNSIPPQCGGVVNVSTHGTISSPGSPGYYPKNRDCRWLLKAPTDRRLKLTFFSLQIENHDSCNYDYLEIKDGISGESLEKFCTSSHPQPLLLPTNEASITFHSDNVGGDMGFQIFYSVEGRIPGCGGTYTAPEGIIQSPHINQDSISCEYDLRMPSNQAMTMTFRIFKMGESDCIEIYDVHYDTNEKTLQAKYCGDYQGLPPQVMSDSGKVLVKFYGKTGAEFQIKYKSDCSYIFESPEGVIKSPGYPALNNKELSCAYKLTLEPNTLIAVHFEDFDLKDSAMDKDEDCAYSSLGINDDMNKNIMGPYCGESAPPIDFVSKTNYLHMILRTSSTTTGRGFKMTYKSVPMDKDGCGGMYTKPGLSIRLPTNDEGQYMHDMECYWVIMAPKNKFIQLNWKSFKLEESVDCSYDYVEIYDNMANGDNNTPLGRFCDAHKPESILSHSRILTVKFVSDSTDAMDGFELEYEFVDGRNQCNGNIHSSTGKLNSPNWPANYTEDLDCTWIINTPPGTQLELQVEIFDVEPSRNCSSDWLEIRNGGSNHSSLLGIFCGNYSKIPHAIPSFTNQMYVRFHSNSFVNYRGFQIRWFVFSNGCGGNLQSDRGIITSPYYPNPYANNAQCEWRIHVHPGSTIHITIDDLDLETHPNCRYDNLQLFEGTTESKTRVATLCELEEENKVKEYNIDYNEVLVTFETDDTNRERGFSLSYRSNCTTTLTKTHGMIESPNYGLPPSEYSEEVNCTWTLKAPKGNHIRLEFLHFDASDKKTKLKILDGNQTVEVQSVGQTMNSTSDTLVIKQTTNLLNFRLEYAMVGCINIMRAAEGEFQSPQHPKPYPNNMECLWEIVTQPGQGIELTVSHLDLEESENCTKDALVISPHRYSKDVKERHCGRRDNIIITSSSHKLYVRFYSDGQGNGKGFEASYSTQKSKCGGILNSKNGIITSPNYPNSYPANSDCEWTIEVADHHSIIFTMEEMEIEDFYDCEMDYVEATEDIGEEDPAQIFKECGDMEDKDTLTWRSTQSTVTVHFHSDDSIHPRGFKLSYVEDCGQRMVLDDEAIFNIDLVSHTLKNQTCEWQLLAKDPSKKLLLNFGHVQMHPSLAYTYRTEGDCINKGAVVLDGLNDTSPVRVRFCKSGPADIISNGHAFTLKIPLNIISEVFAIAYTMDGYCGGYHSSLQGKFSSPHYPNSYVVNMQCHWAIVPSEGNSIQITFESMDLEDSEECNNDYVEIRDHTEEKVLGVYCGKTIPPTLKARGNVYIIFNSNDDIVGEGFLASYNYEKHNELNGTTGVLQSPAYPAKFHSHEMYSWRITVDKDYVVLLTIKHILDTDIPYIKFYDGYSDIGGPLEFTNSHVIQSNTNILYLTAYRGPFQFEWSQLSKAVVRDNRTAERMAEMCGNQRLRINSTLLFHSPGYPHGYADNMKCNWIVISNDPSRHAVLRFLKIDLEDTEGCFADYVRVSVSDDMENWRANTSLCKQSTDKQIRYEGTPYLRIEFVTDSSSNNTGFSAILHTVCGSELRDRRGFVNITADMNGLNTIRSECVWTIRVRQGRRIRLRFPDSQLNTQENCRVYFLVRNGLAEDSPFLGKGKYCESNITDVLETSSNRAYIKFARNGFWGFKASFHYEEITQECSSEVVINEHSKFDRTQTIHSPNYPNIPNPHTECTWKIVAPLHKSITLNFFGDFQLGKSGDDSCSEEYVQVNDGATELSPMIGRYCGTSKPNSIRSMGNLMRVSYFTDVTEPRKGFQANVTISRCGGFFYEGEGVVKAPDDLKLLPNEKELECVFTIETELGTTIEIGIDKLNTGEEGALEGEECGKNTHIEIQEVDAFTTGFDNITDNRLLCGSKGSSYIVETNKLVVRYKIRDGYHLADAFEITYKATGSRCHETIKAYHGILQTPNYPMGSYKPTQCTWNIEAPKGRRIKVEVQDFDLGNAQPQEHFHVRIGFFNDPRMTSSIIRVSEAPPSVIYSSGNTMTIDILILSFTKHRGVKLLFTAYEPSLYCRPLYFGEDNKPQTLNFARPNGTDIYCSHDIGAEFNQTIAVHVVKDERFPKSRNGTRATFSCTYTSPLQLYVGEHRLLPQLMCRNTSQPSFRLPFASQMILNGNRRNDLQKLQLEYTAYKCGGIWPLYYYYEVNITQPNMTDHSGPLECAWVVWSTITPSTDPPDFDDVEADTHFEIKLSTDFKGSCADEYLDVYNGPNQNHPHLGRFCSQSSLGQQMVNGGLFVELVTKNYNNQSTFTLNVHEGSGCGGKLTYPFRSLKVDYQYKNNVECIWELSTEPGFHLAAVFEDRFFIEGSANCSKDYLKIQQTKFAGNWVDLQDLQKLCGRSPPKVVNTTSTGMRLTFHTDDDVVGHGFSVSFERNCGGILYATDEKQRISSPGYPSEYPHNITCNYTIVSSPDLKKSESDNLYIRFVEFELEDDQPPRCRYDDVTIHTIDNLGNDKTLTLCGSKTNYEVRAPHKITVIFRTDASYANKGFLMEYGHDKCGAIITNSSIIESPRDSETNMFPHSSKCYWQLKAPENYKIIVKFQELNFEHHGMCTYDYVEVYKGLNTVEDQRLGKFCSNLTGLIPPITISQNTALIYSASDNRDASAGFKALVRFLPNCDKVIYLDSSNSSYDFTQFSGQYANNLDCSWLFTTTPDRQLKIEFNSFHVENSSSCSADYVDIRDGSGLYSEGMGKFCGHDVPSSMLSSRQALLVRFVTDGENTSGGFTAKITSIAKTCGHHSIDLINGQSYTLVSPNDGTGKYPNNINCVWKIKSDHNIHFKFEKLDIDSGNTNGTCSEDYLMIANDDDMDAIEKGLGTKLIFSGFGETRMGYGMPEYAVEHLYCGQKLPGDYFSSSKEVYVKFRTNDKGVKTGFKLQASKAEGCFRNFTGTQGRIKLSETTDHCDLFIKSPANTSLSLFYSDLSFSEANCNSEYLEVFDARNNTSLQKICEYAAVGKSLFTSSNELRLRLKLDGYYTSVDFTYLASSDGPGCGGNLYNIVGIFTNPFYPNNVRQNSDCRWNIQVPGNLKVFINFLVFNMGAKSTCHTDYLQLIEYESQEQQGKGEGKVVRTFCGGDEPSFYRSERSFITVHFHKTLNYDGNGWVIQFKGLHPETHINT</sequence>
<keyword evidence="7" id="KW-0677">Repeat</keyword>
<dbReference type="Pfam" id="PF00431">
    <property type="entry name" value="CUB"/>
    <property type="match status" value="21"/>
</dbReference>
<dbReference type="SMART" id="SM00179">
    <property type="entry name" value="EGF_CA"/>
    <property type="match status" value="6"/>
</dbReference>
<feature type="domain" description="CUB" evidence="16">
    <location>
        <begin position="3484"/>
        <end position="3588"/>
    </location>
</feature>
<feature type="domain" description="CUB" evidence="16">
    <location>
        <begin position="1213"/>
        <end position="1328"/>
    </location>
</feature>
<dbReference type="FunFam" id="2.60.120.290:FF:000068">
    <property type="entry name" value="Metalloendopeptidase"/>
    <property type="match status" value="1"/>
</dbReference>
<keyword evidence="4 14" id="KW-0245">EGF-like domain</keyword>
<evidence type="ECO:0000256" key="7">
    <source>
        <dbReference type="ARBA" id="ARBA00022737"/>
    </source>
</evidence>
<dbReference type="FunFam" id="2.60.120.290:FF:000060">
    <property type="entry name" value="Cubilin homolog"/>
    <property type="match status" value="1"/>
</dbReference>
<feature type="domain" description="CUB" evidence="16">
    <location>
        <begin position="1329"/>
        <end position="1424"/>
    </location>
</feature>
<dbReference type="PROSITE" id="PS01187">
    <property type="entry name" value="EGF_CA"/>
    <property type="match status" value="2"/>
</dbReference>
<feature type="domain" description="EGF-like" evidence="17">
    <location>
        <begin position="191"/>
        <end position="232"/>
    </location>
</feature>
<keyword evidence="5" id="KW-0479">Metal-binding</keyword>
<feature type="domain" description="CUB" evidence="16">
    <location>
        <begin position="1546"/>
        <end position="1662"/>
    </location>
</feature>
<accession>A0A1I8NWD8</accession>
<evidence type="ECO:0000256" key="14">
    <source>
        <dbReference type="PROSITE-ProRule" id="PRU00076"/>
    </source>
</evidence>
<dbReference type="GO" id="GO:0000902">
    <property type="term" value="P:cell morphogenesis"/>
    <property type="evidence" value="ECO:0007669"/>
    <property type="project" value="UniProtKB-ARBA"/>
</dbReference>
<feature type="disulfide bond" evidence="14">
    <location>
        <begin position="453"/>
        <end position="462"/>
    </location>
</feature>
<dbReference type="OrthoDB" id="10009301at2759"/>
<comment type="caution">
    <text evidence="14">Lacks conserved residue(s) required for the propagation of feature annotation.</text>
</comment>
<keyword evidence="9" id="KW-0653">Protein transport</keyword>
<feature type="domain" description="CUB" evidence="16">
    <location>
        <begin position="628"/>
        <end position="739"/>
    </location>
</feature>
<feature type="signal peptide" evidence="15">
    <location>
        <begin position="1"/>
        <end position="22"/>
    </location>
</feature>
<feature type="disulfide bond" evidence="14">
    <location>
        <begin position="179"/>
        <end position="188"/>
    </location>
</feature>